<keyword evidence="3" id="KW-1185">Reference proteome</keyword>
<dbReference type="Gene3D" id="3.30.300.20">
    <property type="match status" value="1"/>
</dbReference>
<dbReference type="PANTHER" id="PTHR33797:SF2">
    <property type="entry name" value="ORGANIC HYDROPEROXIDE RESISTANCE PROTEIN-LIKE"/>
    <property type="match status" value="1"/>
</dbReference>
<dbReference type="InterPro" id="IPR019953">
    <property type="entry name" value="OHR"/>
</dbReference>
<dbReference type="GO" id="GO:0006979">
    <property type="term" value="P:response to oxidative stress"/>
    <property type="evidence" value="ECO:0007669"/>
    <property type="project" value="InterPro"/>
</dbReference>
<dbReference type="EMBL" id="JAJOMB010000001">
    <property type="protein sequence ID" value="MCD5309439.1"/>
    <property type="molecule type" value="Genomic_DNA"/>
</dbReference>
<evidence type="ECO:0000256" key="1">
    <source>
        <dbReference type="ARBA" id="ARBA00007378"/>
    </source>
</evidence>
<organism evidence="2 3">
    <name type="scientific">Kineosporia babensis</name>
    <dbReference type="NCBI Taxonomy" id="499548"/>
    <lineage>
        <taxon>Bacteria</taxon>
        <taxon>Bacillati</taxon>
        <taxon>Actinomycetota</taxon>
        <taxon>Actinomycetes</taxon>
        <taxon>Kineosporiales</taxon>
        <taxon>Kineosporiaceae</taxon>
        <taxon>Kineosporia</taxon>
    </lineage>
</organism>
<reference evidence="2" key="1">
    <citation type="submission" date="2021-11" db="EMBL/GenBank/DDBJ databases">
        <title>Streptomyces corallinus and Kineosporia corallina sp. nov., two new coral-derived marine actinobacteria.</title>
        <authorList>
            <person name="Buangrab K."/>
            <person name="Sutthacheep M."/>
            <person name="Yeemin T."/>
            <person name="Harunari E."/>
            <person name="Igarashi Y."/>
            <person name="Sripreechasak P."/>
            <person name="Kanchanasin P."/>
            <person name="Tanasupawat S."/>
            <person name="Phongsopitanun W."/>
        </authorList>
    </citation>
    <scope>NUCLEOTIDE SEQUENCE</scope>
    <source>
        <strain evidence="2">JCM 31032</strain>
    </source>
</reference>
<dbReference type="Proteomes" id="UP001138997">
    <property type="component" value="Unassembled WGS sequence"/>
</dbReference>
<gene>
    <name evidence="2" type="ORF">LR394_00900</name>
</gene>
<dbReference type="RefSeq" id="WP_231438365.1">
    <property type="nucleotide sequence ID" value="NZ_JAJOMB010000001.1"/>
</dbReference>
<dbReference type="NCBIfam" id="TIGR03561">
    <property type="entry name" value="organ_hyd_perox"/>
    <property type="match status" value="1"/>
</dbReference>
<comment type="caution">
    <text evidence="2">The sequence shown here is derived from an EMBL/GenBank/DDBJ whole genome shotgun (WGS) entry which is preliminary data.</text>
</comment>
<proteinExistence type="inferred from homology"/>
<protein>
    <submittedName>
        <fullName evidence="2">Organic hydroperoxide resistance protein</fullName>
    </submittedName>
</protein>
<dbReference type="Gene3D" id="2.20.25.10">
    <property type="match status" value="1"/>
</dbReference>
<name>A0A9X1N955_9ACTN</name>
<evidence type="ECO:0000313" key="3">
    <source>
        <dbReference type="Proteomes" id="UP001138997"/>
    </source>
</evidence>
<dbReference type="InterPro" id="IPR015946">
    <property type="entry name" value="KH_dom-like_a/b"/>
</dbReference>
<comment type="similarity">
    <text evidence="1">Belongs to the OsmC/Ohr family.</text>
</comment>
<dbReference type="InterPro" id="IPR036102">
    <property type="entry name" value="OsmC/Ohrsf"/>
</dbReference>
<sequence>MSEALYTTTSTAWGGREGRAATTDGRVDVSLSMPAGLGGDDGPGTNPEQLFATGYAACFHSALKGAARQQQVDLSDSVVSVTISLVGSRETGLDLAARIEAQVGGVDGPTAQRLLELAHEMCPYSRATRGNISQEVVLVGPEPD</sequence>
<dbReference type="PANTHER" id="PTHR33797">
    <property type="entry name" value="ORGANIC HYDROPEROXIDE RESISTANCE PROTEIN-LIKE"/>
    <property type="match status" value="1"/>
</dbReference>
<accession>A0A9X1N955</accession>
<dbReference type="SUPFAM" id="SSF82784">
    <property type="entry name" value="OsmC-like"/>
    <property type="match status" value="1"/>
</dbReference>
<dbReference type="InterPro" id="IPR003718">
    <property type="entry name" value="OsmC/Ohr_fam"/>
</dbReference>
<dbReference type="Pfam" id="PF02566">
    <property type="entry name" value="OsmC"/>
    <property type="match status" value="1"/>
</dbReference>
<dbReference type="AlphaFoldDB" id="A0A9X1N955"/>
<evidence type="ECO:0000313" key="2">
    <source>
        <dbReference type="EMBL" id="MCD5309439.1"/>
    </source>
</evidence>